<evidence type="ECO:0000256" key="2">
    <source>
        <dbReference type="ARBA" id="ARBA00007069"/>
    </source>
</evidence>
<evidence type="ECO:0000313" key="11">
    <source>
        <dbReference type="Proteomes" id="UP000593601"/>
    </source>
</evidence>
<keyword evidence="3 8" id="KW-0813">Transport</keyword>
<comment type="similarity">
    <text evidence="2">Belongs to the binding-protein-dependent transport system permease family. CysTW subfamily.</text>
</comment>
<dbReference type="Proteomes" id="UP000593601">
    <property type="component" value="Chromosome"/>
</dbReference>
<dbReference type="Gene3D" id="1.10.3720.10">
    <property type="entry name" value="MetI-like"/>
    <property type="match status" value="1"/>
</dbReference>
<feature type="domain" description="ABC transmembrane type-1" evidence="9">
    <location>
        <begin position="15"/>
        <end position="206"/>
    </location>
</feature>
<dbReference type="SUPFAM" id="SSF161098">
    <property type="entry name" value="MetI-like"/>
    <property type="match status" value="1"/>
</dbReference>
<dbReference type="PROSITE" id="PS50928">
    <property type="entry name" value="ABC_TM1"/>
    <property type="match status" value="1"/>
</dbReference>
<organism evidence="10 11">
    <name type="scientific">Blautia liquoris</name>
    <dbReference type="NCBI Taxonomy" id="2779518"/>
    <lineage>
        <taxon>Bacteria</taxon>
        <taxon>Bacillati</taxon>
        <taxon>Bacillota</taxon>
        <taxon>Clostridia</taxon>
        <taxon>Lachnospirales</taxon>
        <taxon>Lachnospiraceae</taxon>
        <taxon>Blautia</taxon>
    </lineage>
</organism>
<reference evidence="10 11" key="1">
    <citation type="submission" date="2020-10" db="EMBL/GenBank/DDBJ databases">
        <title>Blautia liquoris sp.nov., isolated from the mud in a fermentation cellar used for the production of Chinese strong-flavoured liquor.</title>
        <authorList>
            <person name="Lu L."/>
        </authorList>
    </citation>
    <scope>NUCLEOTIDE SEQUENCE [LARGE SCALE GENOMIC DNA]</scope>
    <source>
        <strain evidence="10 11">LZLJ-3</strain>
    </source>
</reference>
<keyword evidence="4" id="KW-1003">Cell membrane</keyword>
<keyword evidence="6 8" id="KW-1133">Transmembrane helix</keyword>
<evidence type="ECO:0000256" key="3">
    <source>
        <dbReference type="ARBA" id="ARBA00022448"/>
    </source>
</evidence>
<dbReference type="CDD" id="cd06261">
    <property type="entry name" value="TM_PBP2"/>
    <property type="match status" value="1"/>
</dbReference>
<evidence type="ECO:0000259" key="9">
    <source>
        <dbReference type="PROSITE" id="PS50928"/>
    </source>
</evidence>
<comment type="subcellular location">
    <subcellularLocation>
        <location evidence="1 8">Cell membrane</location>
        <topology evidence="1 8">Multi-pass membrane protein</topology>
    </subcellularLocation>
</comment>
<dbReference type="FunFam" id="1.10.3720.10:FF:000002">
    <property type="entry name" value="D-methionine ABC transporter permease MetI"/>
    <property type="match status" value="1"/>
</dbReference>
<dbReference type="EMBL" id="CP063304">
    <property type="protein sequence ID" value="QOV19359.1"/>
    <property type="molecule type" value="Genomic_DNA"/>
</dbReference>
<dbReference type="InterPro" id="IPR051322">
    <property type="entry name" value="AA_ABC_Transporter_Permease"/>
</dbReference>
<dbReference type="InterPro" id="IPR000515">
    <property type="entry name" value="MetI-like"/>
</dbReference>
<keyword evidence="11" id="KW-1185">Reference proteome</keyword>
<evidence type="ECO:0000256" key="8">
    <source>
        <dbReference type="RuleBase" id="RU363032"/>
    </source>
</evidence>
<name>A0A7M2RGJ4_9FIRM</name>
<dbReference type="GO" id="GO:0005886">
    <property type="term" value="C:plasma membrane"/>
    <property type="evidence" value="ECO:0007669"/>
    <property type="project" value="UniProtKB-SubCell"/>
</dbReference>
<evidence type="ECO:0000256" key="5">
    <source>
        <dbReference type="ARBA" id="ARBA00022692"/>
    </source>
</evidence>
<evidence type="ECO:0000256" key="4">
    <source>
        <dbReference type="ARBA" id="ARBA00022475"/>
    </source>
</evidence>
<dbReference type="RefSeq" id="WP_193735679.1">
    <property type="nucleotide sequence ID" value="NZ_CP063304.1"/>
</dbReference>
<evidence type="ECO:0000256" key="6">
    <source>
        <dbReference type="ARBA" id="ARBA00022989"/>
    </source>
</evidence>
<dbReference type="Pfam" id="PF00528">
    <property type="entry name" value="BPD_transp_1"/>
    <property type="match status" value="1"/>
</dbReference>
<feature type="transmembrane region" description="Helical" evidence="8">
    <location>
        <begin position="147"/>
        <end position="170"/>
    </location>
</feature>
<proteinExistence type="inferred from homology"/>
<keyword evidence="7 8" id="KW-0472">Membrane</keyword>
<dbReference type="AlphaFoldDB" id="A0A7M2RGJ4"/>
<accession>A0A7M2RGJ4</accession>
<sequence length="221" mass="23637">MLFDAATFEMLKIGTLETLLMVSVASLLAYVIGIPLGIILVVMDKDGIHPVPWIHKPLGIIINLIRSIPFIIFLVMMIPLTRLLAGTSLGVKGVIPPLTLASVPYVARVVESSFKEVDSGVIEAAKSMGASTMQIIMKVLLPEAKPSLLVGAALSITTILSYSAMSGFVGGGGLGDIAIRYGYNRYETDIMLVTVAILVIIVQVIQEAGMKLANRSDKRIN</sequence>
<feature type="transmembrane region" description="Helical" evidence="8">
    <location>
        <begin position="19"/>
        <end position="40"/>
    </location>
</feature>
<dbReference type="GO" id="GO:0048473">
    <property type="term" value="P:D-methionine transmembrane transport"/>
    <property type="evidence" value="ECO:0007669"/>
    <property type="project" value="TreeGrafter"/>
</dbReference>
<dbReference type="KEGG" id="bliq:INP51_15715"/>
<evidence type="ECO:0000256" key="7">
    <source>
        <dbReference type="ARBA" id="ARBA00023136"/>
    </source>
</evidence>
<evidence type="ECO:0000313" key="10">
    <source>
        <dbReference type="EMBL" id="QOV19359.1"/>
    </source>
</evidence>
<dbReference type="PANTHER" id="PTHR30450:SF1">
    <property type="entry name" value="D-METHIONINE TRANSPORT SYSTEM PERMEASE PROTEIN METI-RELATED"/>
    <property type="match status" value="1"/>
</dbReference>
<feature type="transmembrane region" description="Helical" evidence="8">
    <location>
        <begin position="60"/>
        <end position="80"/>
    </location>
</feature>
<protein>
    <submittedName>
        <fullName evidence="10">ABC transporter permease</fullName>
    </submittedName>
</protein>
<feature type="transmembrane region" description="Helical" evidence="8">
    <location>
        <begin position="190"/>
        <end position="209"/>
    </location>
</feature>
<evidence type="ECO:0000256" key="1">
    <source>
        <dbReference type="ARBA" id="ARBA00004651"/>
    </source>
</evidence>
<gene>
    <name evidence="10" type="ORF">INP51_15715</name>
</gene>
<dbReference type="InterPro" id="IPR035906">
    <property type="entry name" value="MetI-like_sf"/>
</dbReference>
<keyword evidence="5 8" id="KW-0812">Transmembrane</keyword>
<dbReference type="PANTHER" id="PTHR30450">
    <property type="entry name" value="ABC TRANSPORTER PERMEASE"/>
    <property type="match status" value="1"/>
</dbReference>